<dbReference type="RefSeq" id="WP_234000149.1">
    <property type="nucleotide sequence ID" value="NZ_JAJVKR010000001.1"/>
</dbReference>
<protein>
    <recommendedName>
        <fullName evidence="5">Metal-dependent hydrolase</fullName>
    </recommendedName>
</protein>
<evidence type="ECO:0000313" key="3">
    <source>
        <dbReference type="EMBL" id="MEW1973456.1"/>
    </source>
</evidence>
<evidence type="ECO:0000313" key="4">
    <source>
        <dbReference type="Proteomes" id="UP001553715"/>
    </source>
</evidence>
<sequence length="298" mass="31626">MSDTPAPVQSMGATNVTFASGAVSGEGIITRVERMPSGAVVVVDETPFHPVDHTWPDQPGDAGELSSGDEHVAVTEAVMAAVSDAGEFALGAGIPVKRGVEGWTWLVAHRLDREAPDWLAKGTEVRLEVDARRRAGLSRGHTACHLASLALDLAVADLWRKDPGTDALGSPDFERRANQTSRIDEDGSVDEYRLGKSLRKAGFDTETFAGSLAEREDAINAKLAEWVASGGASRIEVDGPSIIDRRRWRCELPEGEAVILCGGTHVASLSEFSSISVSLDVSDPQLLVMKTSVTSAVA</sequence>
<keyword evidence="1" id="KW-0479">Metal-binding</keyword>
<name>A0ABV3LC24_9MICO</name>
<dbReference type="InterPro" id="IPR018163">
    <property type="entry name" value="Thr/Ala-tRNA-synth_IIc_edit"/>
</dbReference>
<dbReference type="PANTHER" id="PTHR43462:SF1">
    <property type="entry name" value="ALANYL-TRNA EDITING PROTEIN AARSD1"/>
    <property type="match status" value="1"/>
</dbReference>
<dbReference type="PANTHER" id="PTHR43462">
    <property type="entry name" value="ALANYL-TRNA EDITING PROTEIN"/>
    <property type="match status" value="1"/>
</dbReference>
<evidence type="ECO:0000256" key="2">
    <source>
        <dbReference type="ARBA" id="ARBA00022833"/>
    </source>
</evidence>
<dbReference type="Proteomes" id="UP001553715">
    <property type="component" value="Unassembled WGS sequence"/>
</dbReference>
<evidence type="ECO:0008006" key="5">
    <source>
        <dbReference type="Google" id="ProtNLM"/>
    </source>
</evidence>
<organism evidence="3 4">
    <name type="scientific">Microbacterium profundi</name>
    <dbReference type="NCBI Taxonomy" id="450380"/>
    <lineage>
        <taxon>Bacteria</taxon>
        <taxon>Bacillati</taxon>
        <taxon>Actinomycetota</taxon>
        <taxon>Actinomycetes</taxon>
        <taxon>Micrococcales</taxon>
        <taxon>Microbacteriaceae</taxon>
        <taxon>Microbacterium</taxon>
    </lineage>
</organism>
<reference evidence="3 4" key="1">
    <citation type="submission" date="2024-06" db="EMBL/GenBank/DDBJ databases">
        <title>The Natural Products Discovery Center: Release of the First 8490 Sequenced Strains for Exploring Actinobacteria Biosynthetic Diversity.</title>
        <authorList>
            <person name="Kalkreuter E."/>
            <person name="Kautsar S.A."/>
            <person name="Yang D."/>
            <person name="Bader C.D."/>
            <person name="Teijaro C.N."/>
            <person name="Fluegel L."/>
            <person name="Davis C.M."/>
            <person name="Simpson J.R."/>
            <person name="Lauterbach L."/>
            <person name="Steele A.D."/>
            <person name="Gui C."/>
            <person name="Meng S."/>
            <person name="Li G."/>
            <person name="Viehrig K."/>
            <person name="Ye F."/>
            <person name="Su P."/>
            <person name="Kiefer A.F."/>
            <person name="Nichols A."/>
            <person name="Cepeda A.J."/>
            <person name="Yan W."/>
            <person name="Fan B."/>
            <person name="Jiang Y."/>
            <person name="Adhikari A."/>
            <person name="Zheng C.-J."/>
            <person name="Schuster L."/>
            <person name="Cowan T.M."/>
            <person name="Smanski M.J."/>
            <person name="Chevrette M.G."/>
            <person name="De Carvalho L.P.S."/>
            <person name="Shen B."/>
        </authorList>
    </citation>
    <scope>NUCLEOTIDE SEQUENCE [LARGE SCALE GENOMIC DNA]</scope>
    <source>
        <strain evidence="3 4">NPDC077434</strain>
    </source>
</reference>
<evidence type="ECO:0000256" key="1">
    <source>
        <dbReference type="ARBA" id="ARBA00022723"/>
    </source>
</evidence>
<proteinExistence type="predicted"/>
<comment type="caution">
    <text evidence="3">The sequence shown here is derived from an EMBL/GenBank/DDBJ whole genome shotgun (WGS) entry which is preliminary data.</text>
</comment>
<dbReference type="SUPFAM" id="SSF55186">
    <property type="entry name" value="ThrRS/AlaRS common domain"/>
    <property type="match status" value="1"/>
</dbReference>
<keyword evidence="4" id="KW-1185">Reference proteome</keyword>
<accession>A0ABV3LC24</accession>
<keyword evidence="2" id="KW-0862">Zinc</keyword>
<dbReference type="EMBL" id="JBFBMH010000001">
    <property type="protein sequence ID" value="MEW1973456.1"/>
    <property type="molecule type" value="Genomic_DNA"/>
</dbReference>
<gene>
    <name evidence="3" type="ORF">AB0301_00015</name>
</gene>
<dbReference type="InterPro" id="IPR051335">
    <property type="entry name" value="Alanyl-tRNA_Editing_Enzymes"/>
</dbReference>
<dbReference type="Gene3D" id="3.30.980.10">
    <property type="entry name" value="Threonyl-trna Synthetase, Chain A, domain 2"/>
    <property type="match status" value="1"/>
</dbReference>